<comment type="subcellular location">
    <subcellularLocation>
        <location evidence="1">Cell membrane</location>
        <topology evidence="1">Single-pass type I membrane protein</topology>
    </subcellularLocation>
</comment>
<keyword evidence="3" id="KW-0812">Transmembrane</keyword>
<feature type="domain" description="Ig-like" evidence="12">
    <location>
        <begin position="12"/>
        <end position="122"/>
    </location>
</feature>
<keyword evidence="2" id="KW-1003">Cell membrane</keyword>
<dbReference type="GO" id="GO:0031295">
    <property type="term" value="P:T cell costimulation"/>
    <property type="evidence" value="ECO:0007669"/>
    <property type="project" value="TreeGrafter"/>
</dbReference>
<dbReference type="GO" id="GO:0071222">
    <property type="term" value="P:cellular response to lipopolysaccharide"/>
    <property type="evidence" value="ECO:0007669"/>
    <property type="project" value="TreeGrafter"/>
</dbReference>
<dbReference type="GO" id="GO:0007166">
    <property type="term" value="P:cell surface receptor signaling pathway"/>
    <property type="evidence" value="ECO:0007669"/>
    <property type="project" value="TreeGrafter"/>
</dbReference>
<keyword evidence="9" id="KW-0325">Glycoprotein</keyword>
<evidence type="ECO:0000313" key="14">
    <source>
        <dbReference type="Proteomes" id="UP000694621"/>
    </source>
</evidence>
<dbReference type="InterPro" id="IPR003599">
    <property type="entry name" value="Ig_sub"/>
</dbReference>
<dbReference type="InterPro" id="IPR007110">
    <property type="entry name" value="Ig-like_dom"/>
</dbReference>
<evidence type="ECO:0000256" key="5">
    <source>
        <dbReference type="ARBA" id="ARBA00022989"/>
    </source>
</evidence>
<evidence type="ECO:0000256" key="6">
    <source>
        <dbReference type="ARBA" id="ARBA00023136"/>
    </source>
</evidence>
<dbReference type="InterPro" id="IPR051713">
    <property type="entry name" value="T-cell_Activation_Regulation"/>
</dbReference>
<dbReference type="FunFam" id="2.60.40.10:FF:000142">
    <property type="entry name" value="V-set domain-containing T-cell activation inhibitor 1"/>
    <property type="match status" value="1"/>
</dbReference>
<dbReference type="InterPro" id="IPR036179">
    <property type="entry name" value="Ig-like_dom_sf"/>
</dbReference>
<keyword evidence="5" id="KW-1133">Transmembrane helix</keyword>
<evidence type="ECO:0000256" key="2">
    <source>
        <dbReference type="ARBA" id="ARBA00022475"/>
    </source>
</evidence>
<name>A0A8B9R727_ASTMX</name>
<evidence type="ECO:0000256" key="1">
    <source>
        <dbReference type="ARBA" id="ARBA00004251"/>
    </source>
</evidence>
<dbReference type="SUPFAM" id="SSF48726">
    <property type="entry name" value="Immunoglobulin"/>
    <property type="match status" value="1"/>
</dbReference>
<keyword evidence="6" id="KW-0472">Membrane</keyword>
<keyword evidence="4 11" id="KW-0732">Signal</keyword>
<keyword evidence="10" id="KW-0393">Immunoglobulin domain</keyword>
<keyword evidence="7" id="KW-1015">Disulfide bond</keyword>
<dbReference type="InterPro" id="IPR013783">
    <property type="entry name" value="Ig-like_fold"/>
</dbReference>
<dbReference type="Gene3D" id="2.60.40.10">
    <property type="entry name" value="Immunoglobulins"/>
    <property type="match status" value="1"/>
</dbReference>
<dbReference type="PANTHER" id="PTHR25466">
    <property type="entry name" value="T-LYMPHOCYTE ACTIVATION ANTIGEN"/>
    <property type="match status" value="1"/>
</dbReference>
<dbReference type="AlphaFoldDB" id="A0A8B9R727"/>
<evidence type="ECO:0000256" key="11">
    <source>
        <dbReference type="SAM" id="SignalP"/>
    </source>
</evidence>
<dbReference type="Pfam" id="PF07686">
    <property type="entry name" value="V-set"/>
    <property type="match status" value="1"/>
</dbReference>
<dbReference type="GO" id="GO:0006955">
    <property type="term" value="P:immune response"/>
    <property type="evidence" value="ECO:0007669"/>
    <property type="project" value="TreeGrafter"/>
</dbReference>
<sequence>RVQIWFLCLHISSIHLSLQEIEGVTGDSVILKCANINKSLQDTVRVFWRYRDSKTVYNIINGTEKLGEQEAAFRGRVQGFPEEWKKGNFSIRLNNVMMSDSGPYSCFVPQLHHHTKLQLNVKDKCFSLDSDEIRTTGLFLKLSLVEMHFPALKLIKKKQLLCFKALGIDMECCGVFLYFM</sequence>
<accession>A0A8B9R727</accession>
<dbReference type="PROSITE" id="PS50835">
    <property type="entry name" value="IG_LIKE"/>
    <property type="match status" value="1"/>
</dbReference>
<evidence type="ECO:0000256" key="7">
    <source>
        <dbReference type="ARBA" id="ARBA00023157"/>
    </source>
</evidence>
<evidence type="ECO:0000256" key="8">
    <source>
        <dbReference type="ARBA" id="ARBA00023170"/>
    </source>
</evidence>
<proteinExistence type="predicted"/>
<evidence type="ECO:0000313" key="13">
    <source>
        <dbReference type="Ensembl" id="ENSAMXP00005022610.1"/>
    </source>
</evidence>
<protein>
    <recommendedName>
        <fullName evidence="12">Ig-like domain-containing protein</fullName>
    </recommendedName>
</protein>
<dbReference type="GO" id="GO:0009897">
    <property type="term" value="C:external side of plasma membrane"/>
    <property type="evidence" value="ECO:0007669"/>
    <property type="project" value="TreeGrafter"/>
</dbReference>
<evidence type="ECO:0000256" key="9">
    <source>
        <dbReference type="ARBA" id="ARBA00023180"/>
    </source>
</evidence>
<dbReference type="InterPro" id="IPR013106">
    <property type="entry name" value="Ig_V-set"/>
</dbReference>
<evidence type="ECO:0000256" key="3">
    <source>
        <dbReference type="ARBA" id="ARBA00022692"/>
    </source>
</evidence>
<dbReference type="Ensembl" id="ENSAMXT00005024977.1">
    <property type="protein sequence ID" value="ENSAMXP00005022610.1"/>
    <property type="gene ID" value="ENSAMXG00005011667.1"/>
</dbReference>
<dbReference type="SMART" id="SM00409">
    <property type="entry name" value="IG"/>
    <property type="match status" value="1"/>
</dbReference>
<reference evidence="13" key="1">
    <citation type="submission" date="2025-08" db="UniProtKB">
        <authorList>
            <consortium name="Ensembl"/>
        </authorList>
    </citation>
    <scope>IDENTIFICATION</scope>
</reference>
<evidence type="ECO:0000256" key="4">
    <source>
        <dbReference type="ARBA" id="ARBA00022729"/>
    </source>
</evidence>
<dbReference type="GO" id="GO:0042130">
    <property type="term" value="P:negative regulation of T cell proliferation"/>
    <property type="evidence" value="ECO:0007669"/>
    <property type="project" value="TreeGrafter"/>
</dbReference>
<feature type="signal peptide" evidence="11">
    <location>
        <begin position="1"/>
        <end position="23"/>
    </location>
</feature>
<feature type="chain" id="PRO_5034844793" description="Ig-like domain-containing protein" evidence="11">
    <location>
        <begin position="24"/>
        <end position="180"/>
    </location>
</feature>
<evidence type="ECO:0000256" key="10">
    <source>
        <dbReference type="ARBA" id="ARBA00023319"/>
    </source>
</evidence>
<dbReference type="GO" id="GO:0042102">
    <property type="term" value="P:positive regulation of T cell proliferation"/>
    <property type="evidence" value="ECO:0007669"/>
    <property type="project" value="TreeGrafter"/>
</dbReference>
<dbReference type="PANTHER" id="PTHR25466:SF14">
    <property type="entry name" value="BUTYROPHILIN SUBFAMILY 2 MEMBER A2-LIKE-RELATED"/>
    <property type="match status" value="1"/>
</dbReference>
<dbReference type="Proteomes" id="UP000694621">
    <property type="component" value="Unplaced"/>
</dbReference>
<keyword evidence="8" id="KW-0675">Receptor</keyword>
<organism evidence="13 14">
    <name type="scientific">Astyanax mexicanus</name>
    <name type="common">Blind cave fish</name>
    <name type="synonym">Astyanax fasciatus mexicanus</name>
    <dbReference type="NCBI Taxonomy" id="7994"/>
    <lineage>
        <taxon>Eukaryota</taxon>
        <taxon>Metazoa</taxon>
        <taxon>Chordata</taxon>
        <taxon>Craniata</taxon>
        <taxon>Vertebrata</taxon>
        <taxon>Euteleostomi</taxon>
        <taxon>Actinopterygii</taxon>
        <taxon>Neopterygii</taxon>
        <taxon>Teleostei</taxon>
        <taxon>Ostariophysi</taxon>
        <taxon>Characiformes</taxon>
        <taxon>Characoidei</taxon>
        <taxon>Acestrorhamphidae</taxon>
        <taxon>Acestrorhamphinae</taxon>
        <taxon>Astyanax</taxon>
    </lineage>
</organism>
<evidence type="ECO:0000259" key="12">
    <source>
        <dbReference type="PROSITE" id="PS50835"/>
    </source>
</evidence>